<dbReference type="InterPro" id="IPR013083">
    <property type="entry name" value="Znf_RING/FYVE/PHD"/>
</dbReference>
<protein>
    <recommendedName>
        <fullName evidence="2">Phorbol-ester/DAG-type domain-containing protein</fullName>
    </recommendedName>
</protein>
<sequence length="276" mass="33075">MGLLSDNLLYGLRYISRPYILKKQQLQIFLQALREQAIYLSRYRFDNENYFRENEFNVTSPINKQQFAELFIYCDLVPYRDRYHQINKKDLLYFLCKFRQGLCDDFLCLMFQYSSRRATSLAISIVKQSLMARFVVENIGFQAITRQQFIDRHVTDFSNRLYNPDPQNRKVIVYNVCTYLGTEKSPCFKALHSLKIKIKKALKFEEEKREESQKTHCIVCGETFEEDWIQCNICKGWAHENCTDLENSNLFINVMLVPKKNKMLNFQRLYFIDLLR</sequence>
<dbReference type="AlphaFoldDB" id="E9J0I0"/>
<name>E9J0I0_SOLIN</name>
<proteinExistence type="predicted"/>
<dbReference type="EMBL" id="GL767476">
    <property type="protein sequence ID" value="EFZ13673.1"/>
    <property type="molecule type" value="Genomic_DNA"/>
</dbReference>
<dbReference type="Gene3D" id="3.30.40.10">
    <property type="entry name" value="Zinc/RING finger domain, C3HC4 (zinc finger)"/>
    <property type="match status" value="1"/>
</dbReference>
<gene>
    <name evidence="1" type="ORF">SINV_15733</name>
</gene>
<dbReference type="SUPFAM" id="SSF57903">
    <property type="entry name" value="FYVE/PHD zinc finger"/>
    <property type="match status" value="1"/>
</dbReference>
<organism>
    <name type="scientific">Solenopsis invicta</name>
    <name type="common">Red imported fire ant</name>
    <name type="synonym">Solenopsis wagneri</name>
    <dbReference type="NCBI Taxonomy" id="13686"/>
    <lineage>
        <taxon>Eukaryota</taxon>
        <taxon>Metazoa</taxon>
        <taxon>Ecdysozoa</taxon>
        <taxon>Arthropoda</taxon>
        <taxon>Hexapoda</taxon>
        <taxon>Insecta</taxon>
        <taxon>Pterygota</taxon>
        <taxon>Neoptera</taxon>
        <taxon>Endopterygota</taxon>
        <taxon>Hymenoptera</taxon>
        <taxon>Apocrita</taxon>
        <taxon>Aculeata</taxon>
        <taxon>Formicoidea</taxon>
        <taxon>Formicidae</taxon>
        <taxon>Myrmicinae</taxon>
        <taxon>Solenopsis</taxon>
    </lineage>
</organism>
<dbReference type="InterPro" id="IPR011011">
    <property type="entry name" value="Znf_FYVE_PHD"/>
</dbReference>
<accession>E9J0I0</accession>
<reference evidence="1" key="1">
    <citation type="journal article" date="2011" name="Proc. Natl. Acad. Sci. U.S.A.">
        <title>The genome of the fire ant Solenopsis invicta.</title>
        <authorList>
            <person name="Wurm Y."/>
            <person name="Wang J."/>
            <person name="Riba-Grognuz O."/>
            <person name="Corona M."/>
            <person name="Nygaard S."/>
            <person name="Hunt B.G."/>
            <person name="Ingram K.K."/>
            <person name="Falquet L."/>
            <person name="Nipitwattanaphon M."/>
            <person name="Gotzek D."/>
            <person name="Dijkstra M.B."/>
            <person name="Oettler J."/>
            <person name="Comtesse F."/>
            <person name="Shih C.J."/>
            <person name="Wu W.J."/>
            <person name="Yang C.C."/>
            <person name="Thomas J."/>
            <person name="Beaudoing E."/>
            <person name="Pradervand S."/>
            <person name="Flegel V."/>
            <person name="Cook E.D."/>
            <person name="Fabbretti R."/>
            <person name="Stockinger H."/>
            <person name="Long L."/>
            <person name="Farmerie W.G."/>
            <person name="Oakey J."/>
            <person name="Boomsma J.J."/>
            <person name="Pamilo P."/>
            <person name="Yi S.V."/>
            <person name="Heinze J."/>
            <person name="Goodisman M.A."/>
            <person name="Farinelli L."/>
            <person name="Harshman K."/>
            <person name="Hulo N."/>
            <person name="Cerutti L."/>
            <person name="Xenarios I."/>
            <person name="Shoemaker D."/>
            <person name="Keller L."/>
        </authorList>
    </citation>
    <scope>NUCLEOTIDE SEQUENCE [LARGE SCALE GENOMIC DNA]</scope>
</reference>
<evidence type="ECO:0000313" key="1">
    <source>
        <dbReference type="EMBL" id="EFZ13673.1"/>
    </source>
</evidence>
<dbReference type="HOGENOM" id="CLU_1009419_0_0_1"/>
<evidence type="ECO:0008006" key="2">
    <source>
        <dbReference type="Google" id="ProtNLM"/>
    </source>
</evidence>
<feature type="non-terminal residue" evidence="1">
    <location>
        <position position="276"/>
    </location>
</feature>